<dbReference type="Pfam" id="PF13439">
    <property type="entry name" value="Glyco_transf_4"/>
    <property type="match status" value="1"/>
</dbReference>
<dbReference type="PANTHER" id="PTHR12526:SF510">
    <property type="entry name" value="D-INOSITOL 3-PHOSPHATE GLYCOSYLTRANSFERASE"/>
    <property type="match status" value="1"/>
</dbReference>
<dbReference type="InterPro" id="IPR001296">
    <property type="entry name" value="Glyco_trans_1"/>
</dbReference>
<feature type="domain" description="Glycosyl transferase family 1" evidence="3">
    <location>
        <begin position="224"/>
        <end position="367"/>
    </location>
</feature>
<dbReference type="SUPFAM" id="SSF53756">
    <property type="entry name" value="UDP-Glycosyltransferase/glycogen phosphorylase"/>
    <property type="match status" value="1"/>
</dbReference>
<proteinExistence type="predicted"/>
<dbReference type="EMBL" id="SMCO01000012">
    <property type="protein sequence ID" value="TCV84270.1"/>
    <property type="molecule type" value="Genomic_DNA"/>
</dbReference>
<feature type="domain" description="Glycosyltransferase subfamily 4-like N-terminal" evidence="4">
    <location>
        <begin position="17"/>
        <end position="208"/>
    </location>
</feature>
<keyword evidence="2 5" id="KW-0808">Transferase</keyword>
<sequence length="403" mass="44514">MSMQRPLIVFLESYVAGGADQVVASLLPYLVKRRPIEVFVNARSDTSVLLAKPLPPGVGLHYYAWPNIAEWANWSRQAGTSWGRLWRQFLTLSLRYPWLMFLTVLLFFRLRALAPCAVWVNNGGYPGGDTCRVATVAAGWLRNCRVIHVVHSMAQSPRILVRPFEWLLDRLVDRSATVVAVSNAVARSLTDVRDIRQVPMVIYNGLNDSFPTPPPPAVGPILRVLQVGYLDSNKNQALSISALGMLKQNGIRSIELLLVGKEVELGFQAELEALAERLGVSNQIRFSGFVKNVDPFYTACDVVVLTSKVEGLPMCLIEAMRAGRAVVSTRVGGVPELVVEGETGWLLCSSGSEELAQIFRHLLERKEILILAGAAARLRFMAEFQLSRQVSEYANLLGISAEA</sequence>
<keyword evidence="6" id="KW-1185">Reference proteome</keyword>
<evidence type="ECO:0000256" key="2">
    <source>
        <dbReference type="ARBA" id="ARBA00022679"/>
    </source>
</evidence>
<gene>
    <name evidence="5" type="ORF">EDC63_11234</name>
</gene>
<organism evidence="5 6">
    <name type="scientific">Sulfurirhabdus autotrophica</name>
    <dbReference type="NCBI Taxonomy" id="1706046"/>
    <lineage>
        <taxon>Bacteria</taxon>
        <taxon>Pseudomonadati</taxon>
        <taxon>Pseudomonadota</taxon>
        <taxon>Betaproteobacteria</taxon>
        <taxon>Nitrosomonadales</taxon>
        <taxon>Sulfuricellaceae</taxon>
        <taxon>Sulfurirhabdus</taxon>
    </lineage>
</organism>
<evidence type="ECO:0000256" key="1">
    <source>
        <dbReference type="ARBA" id="ARBA00022676"/>
    </source>
</evidence>
<dbReference type="AlphaFoldDB" id="A0A4R3XYB2"/>
<evidence type="ECO:0000259" key="3">
    <source>
        <dbReference type="Pfam" id="PF00534"/>
    </source>
</evidence>
<dbReference type="Gene3D" id="3.40.50.2000">
    <property type="entry name" value="Glycogen Phosphorylase B"/>
    <property type="match status" value="2"/>
</dbReference>
<name>A0A4R3XYB2_9PROT</name>
<accession>A0A4R3XYB2</accession>
<dbReference type="PANTHER" id="PTHR12526">
    <property type="entry name" value="GLYCOSYLTRANSFERASE"/>
    <property type="match status" value="1"/>
</dbReference>
<keyword evidence="1" id="KW-0328">Glycosyltransferase</keyword>
<reference evidence="5 6" key="1">
    <citation type="submission" date="2019-03" db="EMBL/GenBank/DDBJ databases">
        <title>Genomic Encyclopedia of Type Strains, Phase IV (KMG-IV): sequencing the most valuable type-strain genomes for metagenomic binning, comparative biology and taxonomic classification.</title>
        <authorList>
            <person name="Goeker M."/>
        </authorList>
    </citation>
    <scope>NUCLEOTIDE SEQUENCE [LARGE SCALE GENOMIC DNA]</scope>
    <source>
        <strain evidence="5 6">DSM 100309</strain>
    </source>
</reference>
<dbReference type="GO" id="GO:0016757">
    <property type="term" value="F:glycosyltransferase activity"/>
    <property type="evidence" value="ECO:0007669"/>
    <property type="project" value="UniProtKB-KW"/>
</dbReference>
<protein>
    <submittedName>
        <fullName evidence="5">Glycosyltransferase involved in cell wall biosynthesis</fullName>
    </submittedName>
</protein>
<dbReference type="Pfam" id="PF00534">
    <property type="entry name" value="Glycos_transf_1"/>
    <property type="match status" value="1"/>
</dbReference>
<evidence type="ECO:0000313" key="6">
    <source>
        <dbReference type="Proteomes" id="UP000295367"/>
    </source>
</evidence>
<evidence type="ECO:0000259" key="4">
    <source>
        <dbReference type="Pfam" id="PF13439"/>
    </source>
</evidence>
<comment type="caution">
    <text evidence="5">The sequence shown here is derived from an EMBL/GenBank/DDBJ whole genome shotgun (WGS) entry which is preliminary data.</text>
</comment>
<dbReference type="Proteomes" id="UP000295367">
    <property type="component" value="Unassembled WGS sequence"/>
</dbReference>
<dbReference type="InterPro" id="IPR028098">
    <property type="entry name" value="Glyco_trans_4-like_N"/>
</dbReference>
<evidence type="ECO:0000313" key="5">
    <source>
        <dbReference type="EMBL" id="TCV84270.1"/>
    </source>
</evidence>
<dbReference type="RefSeq" id="WP_189836484.1">
    <property type="nucleotide sequence ID" value="NZ_BHVT01000015.1"/>
</dbReference>